<evidence type="ECO:0000259" key="1">
    <source>
        <dbReference type="Pfam" id="PF04851"/>
    </source>
</evidence>
<dbReference type="InterPro" id="IPR006935">
    <property type="entry name" value="Helicase/UvrB_N"/>
</dbReference>
<evidence type="ECO:0000313" key="2">
    <source>
        <dbReference type="EMBL" id="WMT81997.1"/>
    </source>
</evidence>
<gene>
    <name evidence="2" type="ORF">TEMA_23470</name>
</gene>
<reference evidence="2 3" key="1">
    <citation type="submission" date="2022-07" db="EMBL/GenBank/DDBJ databases">
        <title>Genome sequence of Terrisporobacter mayombei DSM6539.</title>
        <authorList>
            <person name="Boeer T."/>
            <person name="Bengelsdorf F.R."/>
            <person name="Daniel R."/>
            <person name="Poehlein A."/>
        </authorList>
    </citation>
    <scope>NUCLEOTIDE SEQUENCE [LARGE SCALE GENOMIC DNA]</scope>
    <source>
        <strain evidence="2 3">DSM 6539</strain>
    </source>
</reference>
<dbReference type="InterPro" id="IPR027417">
    <property type="entry name" value="P-loop_NTPase"/>
</dbReference>
<evidence type="ECO:0000313" key="3">
    <source>
        <dbReference type="Proteomes" id="UP001235030"/>
    </source>
</evidence>
<proteinExistence type="predicted"/>
<name>A0ABY9Q214_9FIRM</name>
<dbReference type="Pfam" id="PF04851">
    <property type="entry name" value="ResIII"/>
    <property type="match status" value="1"/>
</dbReference>
<organism evidence="2 3">
    <name type="scientific">Terrisporobacter mayombei</name>
    <dbReference type="NCBI Taxonomy" id="1541"/>
    <lineage>
        <taxon>Bacteria</taxon>
        <taxon>Bacillati</taxon>
        <taxon>Bacillota</taxon>
        <taxon>Clostridia</taxon>
        <taxon>Peptostreptococcales</taxon>
        <taxon>Peptostreptococcaceae</taxon>
        <taxon>Terrisporobacter</taxon>
    </lineage>
</organism>
<protein>
    <recommendedName>
        <fullName evidence="1">Helicase/UvrB N-terminal domain-containing protein</fullName>
    </recommendedName>
</protein>
<dbReference type="EMBL" id="CP101637">
    <property type="protein sequence ID" value="WMT81997.1"/>
    <property type="molecule type" value="Genomic_DNA"/>
</dbReference>
<dbReference type="SUPFAM" id="SSF52540">
    <property type="entry name" value="P-loop containing nucleoside triphosphate hydrolases"/>
    <property type="match status" value="1"/>
</dbReference>
<dbReference type="Proteomes" id="UP001235030">
    <property type="component" value="Chromosome"/>
</dbReference>
<accession>A0ABY9Q214</accession>
<sequence>MLARGEKIVIIKSELSIITIKELFESNVTQIETLKKTREEGNDKALVVAVTGIGKTYLTDFDSKEFKTVLFIAHREKILKTSL</sequence>
<dbReference type="Gene3D" id="3.40.50.300">
    <property type="entry name" value="P-loop containing nucleotide triphosphate hydrolases"/>
    <property type="match status" value="1"/>
</dbReference>
<keyword evidence="3" id="KW-1185">Reference proteome</keyword>
<feature type="domain" description="Helicase/UvrB N-terminal" evidence="1">
    <location>
        <begin position="24"/>
        <end position="80"/>
    </location>
</feature>